<dbReference type="InterPro" id="IPR011611">
    <property type="entry name" value="PfkB_dom"/>
</dbReference>
<keyword evidence="2" id="KW-0418">Kinase</keyword>
<dbReference type="InterPro" id="IPR029056">
    <property type="entry name" value="Ribokinase-like"/>
</dbReference>
<organism evidence="4">
    <name type="scientific">marine sediment metagenome</name>
    <dbReference type="NCBI Taxonomy" id="412755"/>
    <lineage>
        <taxon>unclassified sequences</taxon>
        <taxon>metagenomes</taxon>
        <taxon>ecological metagenomes</taxon>
    </lineage>
</organism>
<dbReference type="Pfam" id="PF00294">
    <property type="entry name" value="PfkB"/>
    <property type="match status" value="1"/>
</dbReference>
<keyword evidence="1" id="KW-0808">Transferase</keyword>
<protein>
    <recommendedName>
        <fullName evidence="3">Carbohydrate kinase PfkB domain-containing protein</fullName>
    </recommendedName>
</protein>
<evidence type="ECO:0000256" key="2">
    <source>
        <dbReference type="ARBA" id="ARBA00022777"/>
    </source>
</evidence>
<dbReference type="PANTHER" id="PTHR10584">
    <property type="entry name" value="SUGAR KINASE"/>
    <property type="match status" value="1"/>
</dbReference>
<proteinExistence type="predicted"/>
<dbReference type="GO" id="GO:0016301">
    <property type="term" value="F:kinase activity"/>
    <property type="evidence" value="ECO:0007669"/>
    <property type="project" value="UniProtKB-KW"/>
</dbReference>
<dbReference type="SUPFAM" id="SSF53613">
    <property type="entry name" value="Ribokinase-like"/>
    <property type="match status" value="1"/>
</dbReference>
<dbReference type="InterPro" id="IPR002173">
    <property type="entry name" value="Carboh/pur_kinase_PfkB_CS"/>
</dbReference>
<dbReference type="GO" id="GO:0005829">
    <property type="term" value="C:cytosol"/>
    <property type="evidence" value="ECO:0007669"/>
    <property type="project" value="TreeGrafter"/>
</dbReference>
<sequence>MSLVIVGSVAFDTLETPHGRREKIVGGSCTYCSLAASFFTQPKIVAVVGEDFPEETIELFKSRGIDVRGLEIQSGKTFHWEALYGDDPNQRTTIKTELNVFENFSPQLSPDYTKAEIVFLANIDPDLQGDILSQAKHPKLVAMDTMNLWIKTKPAPLLRVLEEVNVYFANDEEIKMLAKEPNLIKAGKKLLERGPSIIVIKKGEHGALVLGKDSIFGVLAYPCEKVIDPTGAGDSFAGGFLGYLDKIKAFDEEGEIRKASVYGSVLASFAIEDFGINRFKSLSLEDIEKRFSQFKKLVSF</sequence>
<dbReference type="PANTHER" id="PTHR10584:SF166">
    <property type="entry name" value="RIBOKINASE"/>
    <property type="match status" value="1"/>
</dbReference>
<name>A0A0F9QRL3_9ZZZZ</name>
<dbReference type="Gene3D" id="3.40.1190.20">
    <property type="match status" value="1"/>
</dbReference>
<gene>
    <name evidence="4" type="ORF">LCGC14_1062780</name>
</gene>
<dbReference type="PROSITE" id="PS00584">
    <property type="entry name" value="PFKB_KINASES_2"/>
    <property type="match status" value="1"/>
</dbReference>
<comment type="caution">
    <text evidence="4">The sequence shown here is derived from an EMBL/GenBank/DDBJ whole genome shotgun (WGS) entry which is preliminary data.</text>
</comment>
<evidence type="ECO:0000259" key="3">
    <source>
        <dbReference type="Pfam" id="PF00294"/>
    </source>
</evidence>
<accession>A0A0F9QRL3</accession>
<dbReference type="EMBL" id="LAZR01004520">
    <property type="protein sequence ID" value="KKN07853.1"/>
    <property type="molecule type" value="Genomic_DNA"/>
</dbReference>
<evidence type="ECO:0000256" key="1">
    <source>
        <dbReference type="ARBA" id="ARBA00022679"/>
    </source>
</evidence>
<feature type="domain" description="Carbohydrate kinase PfkB" evidence="3">
    <location>
        <begin position="23"/>
        <end position="276"/>
    </location>
</feature>
<reference evidence="4" key="1">
    <citation type="journal article" date="2015" name="Nature">
        <title>Complex archaea that bridge the gap between prokaryotes and eukaryotes.</title>
        <authorList>
            <person name="Spang A."/>
            <person name="Saw J.H."/>
            <person name="Jorgensen S.L."/>
            <person name="Zaremba-Niedzwiedzka K."/>
            <person name="Martijn J."/>
            <person name="Lind A.E."/>
            <person name="van Eijk R."/>
            <person name="Schleper C."/>
            <person name="Guy L."/>
            <person name="Ettema T.J."/>
        </authorList>
    </citation>
    <scope>NUCLEOTIDE SEQUENCE</scope>
</reference>
<evidence type="ECO:0000313" key="4">
    <source>
        <dbReference type="EMBL" id="KKN07853.1"/>
    </source>
</evidence>
<dbReference type="AlphaFoldDB" id="A0A0F9QRL3"/>